<dbReference type="AlphaFoldDB" id="A0A1F5RWG9"/>
<comment type="caution">
    <text evidence="3">The sequence shown here is derived from an EMBL/GenBank/DDBJ whole genome shotgun (WGS) entry which is preliminary data.</text>
</comment>
<feature type="transmembrane region" description="Helical" evidence="2">
    <location>
        <begin position="266"/>
        <end position="288"/>
    </location>
</feature>
<reference evidence="3 4" key="1">
    <citation type="journal article" date="2016" name="Nat. Commun.">
        <title>Thousands of microbial genomes shed light on interconnected biogeochemical processes in an aquifer system.</title>
        <authorList>
            <person name="Anantharaman K."/>
            <person name="Brown C.T."/>
            <person name="Hug L.A."/>
            <person name="Sharon I."/>
            <person name="Castelle C.J."/>
            <person name="Probst A.J."/>
            <person name="Thomas B.C."/>
            <person name="Singh A."/>
            <person name="Wilkins M.J."/>
            <person name="Karaoz U."/>
            <person name="Brodie E.L."/>
            <person name="Williams K.H."/>
            <person name="Hubbard S.S."/>
            <person name="Banfield J.F."/>
        </authorList>
    </citation>
    <scope>NUCLEOTIDE SEQUENCE [LARGE SCALE GENOMIC DNA]</scope>
</reference>
<name>A0A1F5RWG9_9BACT</name>
<evidence type="ECO:0000256" key="2">
    <source>
        <dbReference type="SAM" id="Phobius"/>
    </source>
</evidence>
<accession>A0A1F5RWG9</accession>
<feature type="compositionally biased region" description="Basic residues" evidence="1">
    <location>
        <begin position="30"/>
        <end position="46"/>
    </location>
</feature>
<feature type="compositionally biased region" description="Basic and acidic residues" evidence="1">
    <location>
        <begin position="120"/>
        <end position="138"/>
    </location>
</feature>
<feature type="compositionally biased region" description="Polar residues" evidence="1">
    <location>
        <begin position="55"/>
        <end position="67"/>
    </location>
</feature>
<dbReference type="Proteomes" id="UP000177691">
    <property type="component" value="Unassembled WGS sequence"/>
</dbReference>
<proteinExistence type="predicted"/>
<dbReference type="EMBL" id="MFFU01000038">
    <property type="protein sequence ID" value="OGF18738.1"/>
    <property type="molecule type" value="Genomic_DNA"/>
</dbReference>
<gene>
    <name evidence="3" type="ORF">A3D54_01910</name>
</gene>
<feature type="transmembrane region" description="Helical" evidence="2">
    <location>
        <begin position="226"/>
        <end position="254"/>
    </location>
</feature>
<evidence type="ECO:0000313" key="4">
    <source>
        <dbReference type="Proteomes" id="UP000177691"/>
    </source>
</evidence>
<protein>
    <submittedName>
        <fullName evidence="3">Uncharacterized protein</fullName>
    </submittedName>
</protein>
<feature type="compositionally biased region" description="Low complexity" evidence="1">
    <location>
        <begin position="81"/>
        <end position="98"/>
    </location>
</feature>
<keyword evidence="2" id="KW-0812">Transmembrane</keyword>
<evidence type="ECO:0000256" key="1">
    <source>
        <dbReference type="SAM" id="MobiDB-lite"/>
    </source>
</evidence>
<sequence length="293" mass="31580">MDNAGILTIDDLLNKPQLTGAQARLGERRLRQRRQNARQKTQKPKIPRFQDSKLQDFNTPLANPSRDTASREEDGLSPLTRGSRSAGEAGSEGSQEEAPVGPRENALENKEQEQQAGTSLRERVMQAKAKEQADKLQEAKSQVNKEGAAGAGAKFSTSALLKASWLNLIDSFGATLIYINIHVFLRWVLGEKFFCKLGEEWMPKQAEAAAGQAGKAVSKNAGMVEAMALIALDLIAGAVIIGALSLVVMIVTWMSASWGAKLGMMFSALLNLGLSGFMALVNLFSPIYGPPAP</sequence>
<keyword evidence="2" id="KW-0472">Membrane</keyword>
<organism evidence="3 4">
    <name type="scientific">Candidatus Falkowbacteria bacterium RIFCSPHIGHO2_02_FULL_45_15</name>
    <dbReference type="NCBI Taxonomy" id="1797987"/>
    <lineage>
        <taxon>Bacteria</taxon>
        <taxon>Candidatus Falkowiibacteriota</taxon>
    </lineage>
</organism>
<feature type="region of interest" description="Disordered" evidence="1">
    <location>
        <begin position="15"/>
        <end position="141"/>
    </location>
</feature>
<evidence type="ECO:0000313" key="3">
    <source>
        <dbReference type="EMBL" id="OGF18738.1"/>
    </source>
</evidence>
<keyword evidence="2" id="KW-1133">Transmembrane helix</keyword>